<dbReference type="Gene3D" id="3.40.50.720">
    <property type="entry name" value="NAD(P)-binding Rossmann-like Domain"/>
    <property type="match status" value="1"/>
</dbReference>
<name>A0A7D7RP31_PLAMR</name>
<organism evidence="7 8">
    <name type="scientific">Planococcus maritimus</name>
    <dbReference type="NCBI Taxonomy" id="192421"/>
    <lineage>
        <taxon>Bacteria</taxon>
        <taxon>Bacillati</taxon>
        <taxon>Bacillota</taxon>
        <taxon>Bacilli</taxon>
        <taxon>Bacillales</taxon>
        <taxon>Caryophanaceae</taxon>
        <taxon>Planococcus</taxon>
    </lineage>
</organism>
<gene>
    <name evidence="7" type="ORF">H1Q58_01865</name>
</gene>
<evidence type="ECO:0000256" key="1">
    <source>
        <dbReference type="ARBA" id="ARBA00007870"/>
    </source>
</evidence>
<dbReference type="InterPro" id="IPR008927">
    <property type="entry name" value="6-PGluconate_DH-like_C_sf"/>
</dbReference>
<dbReference type="GO" id="GO:0005737">
    <property type="term" value="C:cytoplasm"/>
    <property type="evidence" value="ECO:0007669"/>
    <property type="project" value="TreeGrafter"/>
</dbReference>
<comment type="catalytic activity">
    <reaction evidence="4">
        <text>(R)-pantoate + NADP(+) = 2-dehydropantoate + NADPH + H(+)</text>
        <dbReference type="Rhea" id="RHEA:16233"/>
        <dbReference type="ChEBI" id="CHEBI:11561"/>
        <dbReference type="ChEBI" id="CHEBI:15378"/>
        <dbReference type="ChEBI" id="CHEBI:15980"/>
        <dbReference type="ChEBI" id="CHEBI:57783"/>
        <dbReference type="ChEBI" id="CHEBI:58349"/>
        <dbReference type="EC" id="1.1.1.169"/>
    </reaction>
</comment>
<dbReference type="EC" id="1.1.1.169" evidence="4"/>
<dbReference type="Gene3D" id="1.10.1040.10">
    <property type="entry name" value="N-(1-d-carboxylethyl)-l-norvaline Dehydrogenase, domain 2"/>
    <property type="match status" value="1"/>
</dbReference>
<dbReference type="Pfam" id="PF02558">
    <property type="entry name" value="ApbA"/>
    <property type="match status" value="1"/>
</dbReference>
<dbReference type="AlphaFoldDB" id="A0A7D7RP31"/>
<dbReference type="InterPro" id="IPR003710">
    <property type="entry name" value="ApbA"/>
</dbReference>
<keyword evidence="3 4" id="KW-0560">Oxidoreductase</keyword>
<dbReference type="GO" id="GO:0008677">
    <property type="term" value="F:2-dehydropantoate 2-reductase activity"/>
    <property type="evidence" value="ECO:0007669"/>
    <property type="project" value="UniProtKB-EC"/>
</dbReference>
<comment type="function">
    <text evidence="4">Catalyzes the NADPH-dependent reduction of ketopantoate into pantoic acid.</text>
</comment>
<evidence type="ECO:0000256" key="3">
    <source>
        <dbReference type="ARBA" id="ARBA00023002"/>
    </source>
</evidence>
<proteinExistence type="inferred from homology"/>
<sequence>MRMLMVGAGGIGGYFGARLLEKGEDVTFLVREGRKQKIEAEGLRVDSRHGNLHLHPALLTKTMQAEPFDIILLSTKAYQLEQAIEDIRPFVGEQTMVLPLLNGIAHIEQLVSAFGEDAVIGGLCFIETTIGEDGSIVQTSPIHQLVYGERSGERTARIEQLKAHFDGTKAEFVLSDNIDQDMWHKYMFITAMSGITSLMESPIGPIRKLSSGQTAIRSLLDELEAVMTAIDAPIKTGISSIQFDKMNSMDDSMKSSMQRDMEKGQGIEADHLQGHLIDKAQQVEVPVPVLETVYTKLKLYEANKDKQE</sequence>
<dbReference type="RefSeq" id="WP_182092436.1">
    <property type="nucleotide sequence ID" value="NZ_CP059540.1"/>
</dbReference>
<dbReference type="InterPro" id="IPR013328">
    <property type="entry name" value="6PGD_dom2"/>
</dbReference>
<evidence type="ECO:0000313" key="8">
    <source>
        <dbReference type="Proteomes" id="UP000514716"/>
    </source>
</evidence>
<keyword evidence="4" id="KW-0566">Pantothenate biosynthesis</keyword>
<feature type="domain" description="Ketopantoate reductase N-terminal" evidence="5">
    <location>
        <begin position="5"/>
        <end position="150"/>
    </location>
</feature>
<evidence type="ECO:0000313" key="7">
    <source>
        <dbReference type="EMBL" id="QMT17799.1"/>
    </source>
</evidence>
<dbReference type="FunFam" id="1.10.1040.10:FF:000017">
    <property type="entry name" value="2-dehydropantoate 2-reductase"/>
    <property type="match status" value="1"/>
</dbReference>
<dbReference type="InterPro" id="IPR036291">
    <property type="entry name" value="NAD(P)-bd_dom_sf"/>
</dbReference>
<dbReference type="UniPathway" id="UPA00028">
    <property type="reaction ID" value="UER00004"/>
</dbReference>
<dbReference type="KEGG" id="pdec:H1Q58_01865"/>
<evidence type="ECO:0000256" key="2">
    <source>
        <dbReference type="ARBA" id="ARBA00022857"/>
    </source>
</evidence>
<feature type="domain" description="Ketopantoate reductase C-terminal" evidence="6">
    <location>
        <begin position="177"/>
        <end position="301"/>
    </location>
</feature>
<dbReference type="InterPro" id="IPR051402">
    <property type="entry name" value="KPR-Related"/>
</dbReference>
<dbReference type="Proteomes" id="UP000514716">
    <property type="component" value="Chromosome"/>
</dbReference>
<evidence type="ECO:0000256" key="4">
    <source>
        <dbReference type="RuleBase" id="RU362068"/>
    </source>
</evidence>
<dbReference type="FunFam" id="3.40.50.720:FF:000307">
    <property type="entry name" value="2-dehydropantoate 2-reductase"/>
    <property type="match status" value="1"/>
</dbReference>
<dbReference type="NCBIfam" id="TIGR00745">
    <property type="entry name" value="apbA_panE"/>
    <property type="match status" value="1"/>
</dbReference>
<dbReference type="SUPFAM" id="SSF48179">
    <property type="entry name" value="6-phosphogluconate dehydrogenase C-terminal domain-like"/>
    <property type="match status" value="1"/>
</dbReference>
<evidence type="ECO:0000259" key="6">
    <source>
        <dbReference type="Pfam" id="PF08546"/>
    </source>
</evidence>
<keyword evidence="2 4" id="KW-0521">NADP</keyword>
<dbReference type="PANTHER" id="PTHR21708:SF26">
    <property type="entry name" value="2-DEHYDROPANTOATE 2-REDUCTASE"/>
    <property type="match status" value="1"/>
</dbReference>
<comment type="pathway">
    <text evidence="4">Cofactor biosynthesis; (R)-pantothenate biosynthesis; (R)-pantoate from 3-methyl-2-oxobutanoate: step 2/2.</text>
</comment>
<dbReference type="GO" id="GO:0015940">
    <property type="term" value="P:pantothenate biosynthetic process"/>
    <property type="evidence" value="ECO:0007669"/>
    <property type="project" value="UniProtKB-UniPathway"/>
</dbReference>
<dbReference type="EMBL" id="CP059540">
    <property type="protein sequence ID" value="QMT17799.1"/>
    <property type="molecule type" value="Genomic_DNA"/>
</dbReference>
<evidence type="ECO:0000259" key="5">
    <source>
        <dbReference type="Pfam" id="PF02558"/>
    </source>
</evidence>
<dbReference type="PANTHER" id="PTHR21708">
    <property type="entry name" value="PROBABLE 2-DEHYDROPANTOATE 2-REDUCTASE"/>
    <property type="match status" value="1"/>
</dbReference>
<dbReference type="InterPro" id="IPR013332">
    <property type="entry name" value="KPR_N"/>
</dbReference>
<dbReference type="Pfam" id="PF08546">
    <property type="entry name" value="ApbA_C"/>
    <property type="match status" value="1"/>
</dbReference>
<accession>A0A7D7RP31</accession>
<dbReference type="SUPFAM" id="SSF51735">
    <property type="entry name" value="NAD(P)-binding Rossmann-fold domains"/>
    <property type="match status" value="1"/>
</dbReference>
<comment type="similarity">
    <text evidence="1 4">Belongs to the ketopantoate reductase family.</text>
</comment>
<reference evidence="7 8" key="1">
    <citation type="submission" date="2020-07" db="EMBL/GenBank/DDBJ databases">
        <title>Screening of a cold-adapted Planococcus bacterium producing protease in traditional shrimp paste and protease identification by genome sequencing.</title>
        <authorList>
            <person name="Gao R."/>
            <person name="Leng W."/>
            <person name="Chu Q."/>
            <person name="Wu X."/>
            <person name="Liu H."/>
            <person name="Li X."/>
        </authorList>
    </citation>
    <scope>NUCLEOTIDE SEQUENCE [LARGE SCALE GENOMIC DNA]</scope>
    <source>
        <strain evidence="7 8">XJ11</strain>
    </source>
</reference>
<protein>
    <recommendedName>
        <fullName evidence="4">2-dehydropantoate 2-reductase</fullName>
        <ecNumber evidence="4">1.1.1.169</ecNumber>
    </recommendedName>
    <alternativeName>
        <fullName evidence="4">Ketopantoate reductase</fullName>
    </alternativeName>
</protein>
<keyword evidence="8" id="KW-1185">Reference proteome</keyword>
<dbReference type="InterPro" id="IPR013752">
    <property type="entry name" value="KPA_reductase"/>
</dbReference>